<dbReference type="EMBL" id="GBXM01009095">
    <property type="protein sequence ID" value="JAH99482.1"/>
    <property type="molecule type" value="Transcribed_RNA"/>
</dbReference>
<organism evidence="1">
    <name type="scientific">Anguilla anguilla</name>
    <name type="common">European freshwater eel</name>
    <name type="synonym">Muraena anguilla</name>
    <dbReference type="NCBI Taxonomy" id="7936"/>
    <lineage>
        <taxon>Eukaryota</taxon>
        <taxon>Metazoa</taxon>
        <taxon>Chordata</taxon>
        <taxon>Craniata</taxon>
        <taxon>Vertebrata</taxon>
        <taxon>Euteleostomi</taxon>
        <taxon>Actinopterygii</taxon>
        <taxon>Neopterygii</taxon>
        <taxon>Teleostei</taxon>
        <taxon>Anguilliformes</taxon>
        <taxon>Anguillidae</taxon>
        <taxon>Anguilla</taxon>
    </lineage>
</organism>
<sequence length="67" mass="7479">MAQCEYCFALVCDCTDSPFGEFQDNVFIVFGEVAANTHISPDYSSILILNQDLPVDIVMCFQAIDNH</sequence>
<name>A0A0E9X9Q9_ANGAN</name>
<reference evidence="1" key="2">
    <citation type="journal article" date="2015" name="Fish Shellfish Immunol.">
        <title>Early steps in the European eel (Anguilla anguilla)-Vibrio vulnificus interaction in the gills: Role of the RtxA13 toxin.</title>
        <authorList>
            <person name="Callol A."/>
            <person name="Pajuelo D."/>
            <person name="Ebbesson L."/>
            <person name="Teles M."/>
            <person name="MacKenzie S."/>
            <person name="Amaro C."/>
        </authorList>
    </citation>
    <scope>NUCLEOTIDE SEQUENCE</scope>
</reference>
<accession>A0A0E9X9Q9</accession>
<protein>
    <submittedName>
        <fullName evidence="1">Uncharacterized protein</fullName>
    </submittedName>
</protein>
<reference evidence="1" key="1">
    <citation type="submission" date="2014-11" db="EMBL/GenBank/DDBJ databases">
        <authorList>
            <person name="Amaro Gonzalez C."/>
        </authorList>
    </citation>
    <scope>NUCLEOTIDE SEQUENCE</scope>
</reference>
<evidence type="ECO:0000313" key="1">
    <source>
        <dbReference type="EMBL" id="JAH99482.1"/>
    </source>
</evidence>
<proteinExistence type="predicted"/>
<dbReference type="AlphaFoldDB" id="A0A0E9X9Q9"/>